<gene>
    <name evidence="11" type="primary">CD164</name>
</gene>
<comment type="similarity">
    <text evidence="2">Belongs to the CD164 family.</text>
</comment>
<keyword evidence="7" id="KW-0325">Glycoprotein</keyword>
<feature type="region of interest" description="Disordered" evidence="8">
    <location>
        <begin position="87"/>
        <end position="190"/>
    </location>
</feature>
<evidence type="ECO:0000256" key="9">
    <source>
        <dbReference type="SAM" id="Phobius"/>
    </source>
</evidence>
<dbReference type="Pfam" id="PF05283">
    <property type="entry name" value="MGC-24"/>
    <property type="match status" value="1"/>
</dbReference>
<keyword evidence="4 10" id="KW-0732">Signal</keyword>
<dbReference type="PANTHER" id="PTHR11337">
    <property type="entry name" value="MUCIN/PORIMIN"/>
    <property type="match status" value="1"/>
</dbReference>
<keyword evidence="3 9" id="KW-0812">Transmembrane</keyword>
<evidence type="ECO:0000256" key="5">
    <source>
        <dbReference type="ARBA" id="ARBA00022989"/>
    </source>
</evidence>
<evidence type="ECO:0000256" key="1">
    <source>
        <dbReference type="ARBA" id="ARBA00004479"/>
    </source>
</evidence>
<feature type="compositionally biased region" description="Low complexity" evidence="8">
    <location>
        <begin position="88"/>
        <end position="151"/>
    </location>
</feature>
<dbReference type="CTD" id="8763"/>
<name>A0A8U7MKS5_CORMO</name>
<accession>A0A8U7MKS5</accession>
<feature type="signal peptide" evidence="10">
    <location>
        <begin position="1"/>
        <end position="26"/>
    </location>
</feature>
<dbReference type="Ensembl" id="ENSCMUT00000009237.2">
    <property type="protein sequence ID" value="ENSCMUP00000008591.2"/>
    <property type="gene ID" value="ENSCMUG00000005544.2"/>
</dbReference>
<evidence type="ECO:0000256" key="2">
    <source>
        <dbReference type="ARBA" id="ARBA00005341"/>
    </source>
</evidence>
<proteinExistence type="inferred from homology"/>
<evidence type="ECO:0000256" key="7">
    <source>
        <dbReference type="ARBA" id="ARBA00023180"/>
    </source>
</evidence>
<protein>
    <submittedName>
        <fullName evidence="11">CD164 molecule</fullName>
    </submittedName>
</protein>
<dbReference type="PANTHER" id="PTHR11337:SF12">
    <property type="entry name" value="SIALOMUCIN CORE PROTEIN 24"/>
    <property type="match status" value="1"/>
</dbReference>
<dbReference type="PROSITE" id="PS51257">
    <property type="entry name" value="PROKAR_LIPOPROTEIN"/>
    <property type="match status" value="1"/>
</dbReference>
<dbReference type="GO" id="GO:0016020">
    <property type="term" value="C:membrane"/>
    <property type="evidence" value="ECO:0007669"/>
    <property type="project" value="UniProtKB-SubCell"/>
</dbReference>
<evidence type="ECO:0000256" key="6">
    <source>
        <dbReference type="ARBA" id="ARBA00023136"/>
    </source>
</evidence>
<evidence type="ECO:0000256" key="10">
    <source>
        <dbReference type="SAM" id="SignalP"/>
    </source>
</evidence>
<organism evidence="11 12">
    <name type="scientific">Corvus moneduloides</name>
    <name type="common">New Caledonian crow</name>
    <dbReference type="NCBI Taxonomy" id="1196302"/>
    <lineage>
        <taxon>Eukaryota</taxon>
        <taxon>Metazoa</taxon>
        <taxon>Chordata</taxon>
        <taxon>Craniata</taxon>
        <taxon>Vertebrata</taxon>
        <taxon>Euteleostomi</taxon>
        <taxon>Archelosauria</taxon>
        <taxon>Archosauria</taxon>
        <taxon>Dinosauria</taxon>
        <taxon>Saurischia</taxon>
        <taxon>Theropoda</taxon>
        <taxon>Coelurosauria</taxon>
        <taxon>Aves</taxon>
        <taxon>Neognathae</taxon>
        <taxon>Neoaves</taxon>
        <taxon>Telluraves</taxon>
        <taxon>Australaves</taxon>
        <taxon>Passeriformes</taxon>
        <taxon>Corvoidea</taxon>
        <taxon>Corvidae</taxon>
        <taxon>Corvus</taxon>
    </lineage>
</organism>
<keyword evidence="6 9" id="KW-0472">Membrane</keyword>
<feature type="chain" id="PRO_5044343329" evidence="10">
    <location>
        <begin position="27"/>
        <end position="234"/>
    </location>
</feature>
<evidence type="ECO:0000256" key="3">
    <source>
        <dbReference type="ARBA" id="ARBA00022692"/>
    </source>
</evidence>
<dbReference type="RefSeq" id="XP_031957332.1">
    <property type="nucleotide sequence ID" value="XM_032101441.1"/>
</dbReference>
<feature type="compositionally biased region" description="Low complexity" evidence="8">
    <location>
        <begin position="164"/>
        <end position="189"/>
    </location>
</feature>
<dbReference type="AlphaFoldDB" id="A0A8U7MKS5"/>
<keyword evidence="5 9" id="KW-1133">Transmembrane helix</keyword>
<comment type="subcellular location">
    <subcellularLocation>
        <location evidence="1">Membrane</location>
        <topology evidence="1">Single-pass type I membrane protein</topology>
    </subcellularLocation>
</comment>
<reference evidence="11" key="3">
    <citation type="submission" date="2025-09" db="UniProtKB">
        <authorList>
            <consortium name="Ensembl"/>
        </authorList>
    </citation>
    <scope>IDENTIFICATION</scope>
</reference>
<feature type="transmembrane region" description="Helical" evidence="9">
    <location>
        <begin position="200"/>
        <end position="221"/>
    </location>
</feature>
<dbReference type="InterPro" id="IPR007947">
    <property type="entry name" value="CD164_MGC24"/>
</dbReference>
<evidence type="ECO:0000256" key="4">
    <source>
        <dbReference type="ARBA" id="ARBA00022729"/>
    </source>
</evidence>
<reference evidence="11" key="2">
    <citation type="submission" date="2025-08" db="UniProtKB">
        <authorList>
            <consortium name="Ensembl"/>
        </authorList>
    </citation>
    <scope>IDENTIFICATION</scope>
</reference>
<evidence type="ECO:0000256" key="8">
    <source>
        <dbReference type="SAM" id="MobiDB-lite"/>
    </source>
</evidence>
<dbReference type="Proteomes" id="UP000694553">
    <property type="component" value="Unassembled WGS sequence"/>
</dbReference>
<dbReference type="GeneID" id="116440566"/>
<evidence type="ECO:0000313" key="12">
    <source>
        <dbReference type="Proteomes" id="UP000694553"/>
    </source>
</evidence>
<sequence length="234" mass="23858">MGRTLAFPLAVVSLACCLCGLAVIAAASDDNAVVDICGNFSDCSSCINKTNSEGCQWIKCDGNESNMCVSETAKLTKYGRCKVETQCSSPAVSSPNSVSSTTVPPTNATTASSNATTASSNATTASSHATTASSNVTSNATTTSSATTAHTPIANVTNATTHAPVPKTTMTSATTTPTTAAGSSTTVAPVPVPRKSTFDAASFIGGIVLVLGLQAVIFFLYKFCRSKDRNYHTL</sequence>
<dbReference type="OMA" id="KNHTERN"/>
<evidence type="ECO:0000313" key="11">
    <source>
        <dbReference type="Ensembl" id="ENSCMUP00000008591.2"/>
    </source>
</evidence>
<keyword evidence="12" id="KW-1185">Reference proteome</keyword>
<reference evidence="12" key="1">
    <citation type="submission" date="2019-10" db="EMBL/GenBank/DDBJ databases">
        <title>Corvus moneduloides (New Caledonian crow) genome, bCorMon1, primary haplotype.</title>
        <authorList>
            <person name="Rutz C."/>
            <person name="Fungtammasan C."/>
            <person name="Mountcastle J."/>
            <person name="Formenti G."/>
            <person name="Chow W."/>
            <person name="Howe K."/>
            <person name="Steele M.P."/>
            <person name="Fernandes J."/>
            <person name="Gilbert M.T.P."/>
            <person name="Fedrigo O."/>
            <person name="Jarvis E.D."/>
            <person name="Gemmell N."/>
        </authorList>
    </citation>
    <scope>NUCLEOTIDE SEQUENCE [LARGE SCALE GENOMIC DNA]</scope>
</reference>
<dbReference type="GO" id="GO:0031410">
    <property type="term" value="C:cytoplasmic vesicle"/>
    <property type="evidence" value="ECO:0007669"/>
    <property type="project" value="TreeGrafter"/>
</dbReference>